<evidence type="ECO:0000259" key="12">
    <source>
        <dbReference type="PROSITE" id="PS50089"/>
    </source>
</evidence>
<protein>
    <recommendedName>
        <fullName evidence="16">RING-type domain-containing protein</fullName>
    </recommendedName>
</protein>
<dbReference type="GO" id="GO:0008270">
    <property type="term" value="F:zinc ion binding"/>
    <property type="evidence" value="ECO:0007669"/>
    <property type="project" value="UniProtKB-KW"/>
</dbReference>
<dbReference type="Gene3D" id="1.20.120.1750">
    <property type="match status" value="1"/>
</dbReference>
<evidence type="ECO:0000313" key="14">
    <source>
        <dbReference type="EMBL" id="KIM88882.1"/>
    </source>
</evidence>
<feature type="domain" description="RING-type" evidence="12">
    <location>
        <begin position="777"/>
        <end position="831"/>
    </location>
</feature>
<evidence type="ECO:0000256" key="10">
    <source>
        <dbReference type="PROSITE-ProRule" id="PRU00175"/>
    </source>
</evidence>
<dbReference type="InterPro" id="IPR052969">
    <property type="entry name" value="Thr-specific_kinase-like"/>
</dbReference>
<dbReference type="Pfam" id="PF25106">
    <property type="entry name" value="VWA_4"/>
    <property type="match status" value="1"/>
</dbReference>
<evidence type="ECO:0000256" key="11">
    <source>
        <dbReference type="SAM" id="MobiDB-lite"/>
    </source>
</evidence>
<dbReference type="InterPro" id="IPR044066">
    <property type="entry name" value="TRIAD_supradom"/>
</dbReference>
<keyword evidence="3" id="KW-0808">Transferase</keyword>
<evidence type="ECO:0000256" key="3">
    <source>
        <dbReference type="ARBA" id="ARBA00022679"/>
    </source>
</evidence>
<reference evidence="14 15" key="1">
    <citation type="submission" date="2014-04" db="EMBL/GenBank/DDBJ databases">
        <authorList>
            <consortium name="DOE Joint Genome Institute"/>
            <person name="Kuo A."/>
            <person name="Tarkka M."/>
            <person name="Buscot F."/>
            <person name="Kohler A."/>
            <person name="Nagy L.G."/>
            <person name="Floudas D."/>
            <person name="Copeland A."/>
            <person name="Barry K.W."/>
            <person name="Cichocki N."/>
            <person name="Veneault-Fourrey C."/>
            <person name="LaButti K."/>
            <person name="Lindquist E.A."/>
            <person name="Lipzen A."/>
            <person name="Lundell T."/>
            <person name="Morin E."/>
            <person name="Murat C."/>
            <person name="Sun H."/>
            <person name="Tunlid A."/>
            <person name="Henrissat B."/>
            <person name="Grigoriev I.V."/>
            <person name="Hibbett D.S."/>
            <person name="Martin F."/>
            <person name="Nordberg H.P."/>
            <person name="Cantor M.N."/>
            <person name="Hua S.X."/>
        </authorList>
    </citation>
    <scope>NUCLEOTIDE SEQUENCE [LARGE SCALE GENOMIC DNA]</scope>
    <source>
        <strain evidence="14 15">F 1598</strain>
    </source>
</reference>
<name>A0A0C3CGJ4_PILCF</name>
<comment type="subcellular location">
    <subcellularLocation>
        <location evidence="1">Secreted</location>
    </subcellularLocation>
</comment>
<keyword evidence="9" id="KW-0862">Zinc</keyword>
<evidence type="ECO:0008006" key="16">
    <source>
        <dbReference type="Google" id="ProtNLM"/>
    </source>
</evidence>
<keyword evidence="7 10" id="KW-0863">Zinc-finger</keyword>
<dbReference type="Proteomes" id="UP000054166">
    <property type="component" value="Unassembled WGS sequence"/>
</dbReference>
<evidence type="ECO:0000256" key="4">
    <source>
        <dbReference type="ARBA" id="ARBA00022723"/>
    </source>
</evidence>
<dbReference type="HOGENOM" id="CLU_004581_1_0_1"/>
<evidence type="ECO:0000256" key="7">
    <source>
        <dbReference type="ARBA" id="ARBA00022771"/>
    </source>
</evidence>
<dbReference type="PROSITE" id="PS51873">
    <property type="entry name" value="TRIAD"/>
    <property type="match status" value="1"/>
</dbReference>
<accession>A0A0C3CGJ4</accession>
<dbReference type="SUPFAM" id="SSF53300">
    <property type="entry name" value="vWA-like"/>
    <property type="match status" value="1"/>
</dbReference>
<dbReference type="InterPro" id="IPR036465">
    <property type="entry name" value="vWFA_dom_sf"/>
</dbReference>
<evidence type="ECO:0000313" key="15">
    <source>
        <dbReference type="Proteomes" id="UP000054166"/>
    </source>
</evidence>
<evidence type="ECO:0000256" key="2">
    <source>
        <dbReference type="ARBA" id="ARBA00022525"/>
    </source>
</evidence>
<evidence type="ECO:0000256" key="1">
    <source>
        <dbReference type="ARBA" id="ARBA00004613"/>
    </source>
</evidence>
<proteinExistence type="predicted"/>
<evidence type="ECO:0000256" key="6">
    <source>
        <dbReference type="ARBA" id="ARBA00022737"/>
    </source>
</evidence>
<keyword evidence="6" id="KW-0677">Repeat</keyword>
<keyword evidence="15" id="KW-1185">Reference proteome</keyword>
<feature type="domain" description="RING-type" evidence="13">
    <location>
        <begin position="773"/>
        <end position="972"/>
    </location>
</feature>
<dbReference type="PANTHER" id="PTHR47763">
    <property type="entry name" value="ALPHA-PROTEIN KINASE VWKA"/>
    <property type="match status" value="1"/>
</dbReference>
<dbReference type="SUPFAM" id="SSF57850">
    <property type="entry name" value="RING/U-box"/>
    <property type="match status" value="2"/>
</dbReference>
<keyword evidence="5" id="KW-0732">Signal</keyword>
<evidence type="ECO:0000259" key="13">
    <source>
        <dbReference type="PROSITE" id="PS51873"/>
    </source>
</evidence>
<dbReference type="PROSITE" id="PS50089">
    <property type="entry name" value="ZF_RING_2"/>
    <property type="match status" value="1"/>
</dbReference>
<keyword evidence="8" id="KW-0833">Ubl conjugation pathway</keyword>
<dbReference type="Gene3D" id="3.40.50.410">
    <property type="entry name" value="von Willebrand factor, type A domain"/>
    <property type="match status" value="1"/>
</dbReference>
<dbReference type="GO" id="GO:0004674">
    <property type="term" value="F:protein serine/threonine kinase activity"/>
    <property type="evidence" value="ECO:0007669"/>
    <property type="project" value="TreeGrafter"/>
</dbReference>
<dbReference type="EMBL" id="KN832976">
    <property type="protein sequence ID" value="KIM88882.1"/>
    <property type="molecule type" value="Genomic_DNA"/>
</dbReference>
<dbReference type="GO" id="GO:0005737">
    <property type="term" value="C:cytoplasm"/>
    <property type="evidence" value="ECO:0007669"/>
    <property type="project" value="TreeGrafter"/>
</dbReference>
<dbReference type="AlphaFoldDB" id="A0A0C3CGJ4"/>
<evidence type="ECO:0000256" key="8">
    <source>
        <dbReference type="ARBA" id="ARBA00022786"/>
    </source>
</evidence>
<dbReference type="InParanoid" id="A0A0C3CGJ4"/>
<feature type="region of interest" description="Disordered" evidence="11">
    <location>
        <begin position="230"/>
        <end position="253"/>
    </location>
</feature>
<dbReference type="InterPro" id="IPR001841">
    <property type="entry name" value="Znf_RING"/>
</dbReference>
<dbReference type="PANTHER" id="PTHR47763:SF1">
    <property type="entry name" value="DUF659 DOMAIN-CONTAINING PROTEIN"/>
    <property type="match status" value="1"/>
</dbReference>
<keyword evidence="2" id="KW-0964">Secreted</keyword>
<keyword evidence="4" id="KW-0479">Metal-binding</keyword>
<dbReference type="InterPro" id="IPR056861">
    <property type="entry name" value="HMCN1-like_VWA"/>
</dbReference>
<dbReference type="Pfam" id="PF26200">
    <property type="entry name" value="Rcat_RNF216"/>
    <property type="match status" value="1"/>
</dbReference>
<gene>
    <name evidence="14" type="ORF">PILCRDRAFT_243427</name>
</gene>
<dbReference type="STRING" id="765440.A0A0C3CGJ4"/>
<organism evidence="14 15">
    <name type="scientific">Piloderma croceum (strain F 1598)</name>
    <dbReference type="NCBI Taxonomy" id="765440"/>
    <lineage>
        <taxon>Eukaryota</taxon>
        <taxon>Fungi</taxon>
        <taxon>Dikarya</taxon>
        <taxon>Basidiomycota</taxon>
        <taxon>Agaricomycotina</taxon>
        <taxon>Agaricomycetes</taxon>
        <taxon>Agaricomycetidae</taxon>
        <taxon>Atheliales</taxon>
        <taxon>Atheliaceae</taxon>
        <taxon>Piloderma</taxon>
    </lineage>
</organism>
<dbReference type="CDD" id="cd20336">
    <property type="entry name" value="Rcat_RBR"/>
    <property type="match status" value="1"/>
</dbReference>
<sequence>MSISYDLLVVTDATASMGSYLDALRKSILEILALSKLSGAFSRLGVLAYRDYSDSEVVTWSEWNTPDLPDFVRRLEPTGGGDFPEAAKTALIRALQAVDKESQTLILWYTDAPPHHRSISSYKNDVMESNAYPQGATDWVKLCRMAKRRNCTVFSFTPDSMVHQHSCFFILLSELTGGISISANVRSSALISRLTLDVILQWMGQSSDMDGILRDSAAAISQYVVSPLQANPKPSDEEDGSRGYLPPSLGTQSAGPPLLEIRTSSMKPSHIPLGSLASEPFNLAKRFANPCETAYHDVVYASLASIIESNVSALTYNPIFGQLWRAVCKGTGKNKIQLLNAFSDHVGKVTDPAEKTSLQQWLEDSYDATEEIENIIARVGTKGPMVYLDLDSDVELTRMELLEVSRSCYSGVLKKVASVFTHLKLVESDVKLAPNQRSIPLSLPPRDLFRILPHLVVPGTLYPPRAASLTGILSLITAVPFLREPAIALLAPTKGTWLDLEVPENLSFDCARFLLAAPDGLVLAAQEKRVYEAMRRYKLIELNLDSTIELNVPWTPKKTRGVGDRKIQCKKCLIRRSMTIMSGEQRNVCGLCITAPDSAQRFKSEAELDSCWVECSSKKCHAQYVVENVAALRIRPRCHYCRNNTPCPLLECSHCTNRIIVPDPYRTSQDRRLFVCPACDNSATKVATIISQETTTRALNNENGIAWLGFSISDDVFEGKSAFKLMQLHGVGIFGEQPVASSTLKLSLNGKKVQDPAQALAQIEQRVGRGEVELGSCALCFEEMLKTKLVPACGRTGCGQKVDEGCLHEWYGKNEPGKLLNLMQLACPFCRRKPATKVLTKYNRRAAALCGLQDAMDDRRFFYAWCIGCGFAKQAYERVCCDGDRVPRVEDFRCAECSRPIPTVVDQTPLTFQTPLRLTACPKCDVLVEKIDGCNHIRCQCGQHFCFVCGEGTPLSRIYTHMRICHGGAYDEEFD</sequence>
<evidence type="ECO:0000256" key="5">
    <source>
        <dbReference type="ARBA" id="ARBA00022729"/>
    </source>
</evidence>
<evidence type="ECO:0000256" key="9">
    <source>
        <dbReference type="ARBA" id="ARBA00022833"/>
    </source>
</evidence>
<dbReference type="OrthoDB" id="1431934at2759"/>
<reference evidence="15" key="2">
    <citation type="submission" date="2015-01" db="EMBL/GenBank/DDBJ databases">
        <title>Evolutionary Origins and Diversification of the Mycorrhizal Mutualists.</title>
        <authorList>
            <consortium name="DOE Joint Genome Institute"/>
            <consortium name="Mycorrhizal Genomics Consortium"/>
            <person name="Kohler A."/>
            <person name="Kuo A."/>
            <person name="Nagy L.G."/>
            <person name="Floudas D."/>
            <person name="Copeland A."/>
            <person name="Barry K.W."/>
            <person name="Cichocki N."/>
            <person name="Veneault-Fourrey C."/>
            <person name="LaButti K."/>
            <person name="Lindquist E.A."/>
            <person name="Lipzen A."/>
            <person name="Lundell T."/>
            <person name="Morin E."/>
            <person name="Murat C."/>
            <person name="Riley R."/>
            <person name="Ohm R."/>
            <person name="Sun H."/>
            <person name="Tunlid A."/>
            <person name="Henrissat B."/>
            <person name="Grigoriev I.V."/>
            <person name="Hibbett D.S."/>
            <person name="Martin F."/>
        </authorList>
    </citation>
    <scope>NUCLEOTIDE SEQUENCE [LARGE SCALE GENOMIC DNA]</scope>
    <source>
        <strain evidence="15">F 1598</strain>
    </source>
</reference>